<keyword evidence="1" id="KW-1133">Transmembrane helix</keyword>
<dbReference type="Proteomes" id="UP000199051">
    <property type="component" value="Unassembled WGS sequence"/>
</dbReference>
<evidence type="ECO:0000313" key="3">
    <source>
        <dbReference type="Proteomes" id="UP000199051"/>
    </source>
</evidence>
<protein>
    <submittedName>
        <fullName evidence="2">Transporter family-2 protein</fullName>
    </submittedName>
</protein>
<feature type="transmembrane region" description="Helical" evidence="1">
    <location>
        <begin position="200"/>
        <end position="225"/>
    </location>
</feature>
<keyword evidence="1" id="KW-0812">Transmembrane</keyword>
<dbReference type="InterPro" id="IPR006750">
    <property type="entry name" value="YdcZ"/>
</dbReference>
<feature type="transmembrane region" description="Helical" evidence="1">
    <location>
        <begin position="237"/>
        <end position="256"/>
    </location>
</feature>
<feature type="transmembrane region" description="Helical" evidence="1">
    <location>
        <begin position="285"/>
        <end position="306"/>
    </location>
</feature>
<dbReference type="GO" id="GO:0005886">
    <property type="term" value="C:plasma membrane"/>
    <property type="evidence" value="ECO:0007669"/>
    <property type="project" value="TreeGrafter"/>
</dbReference>
<keyword evidence="1" id="KW-0472">Membrane</keyword>
<gene>
    <name evidence="2" type="ORF">SAMN04487818_105248</name>
</gene>
<feature type="transmembrane region" description="Helical" evidence="1">
    <location>
        <begin position="170"/>
        <end position="188"/>
    </location>
</feature>
<feature type="transmembrane region" description="Helical" evidence="1">
    <location>
        <begin position="86"/>
        <end position="118"/>
    </location>
</feature>
<dbReference type="RefSeq" id="WP_092777807.1">
    <property type="nucleotide sequence ID" value="NZ_FOGI01000005.1"/>
</dbReference>
<evidence type="ECO:0000313" key="2">
    <source>
        <dbReference type="EMBL" id="SER79405.1"/>
    </source>
</evidence>
<dbReference type="PANTHER" id="PTHR34821:SF2">
    <property type="entry name" value="INNER MEMBRANE PROTEIN YDCZ"/>
    <property type="match status" value="1"/>
</dbReference>
<feature type="transmembrane region" description="Helical" evidence="1">
    <location>
        <begin position="261"/>
        <end position="279"/>
    </location>
</feature>
<feature type="transmembrane region" description="Helical" evidence="1">
    <location>
        <begin position="43"/>
        <end position="65"/>
    </location>
</feature>
<dbReference type="EMBL" id="FOGI01000005">
    <property type="protein sequence ID" value="SER79405.1"/>
    <property type="molecule type" value="Genomic_DNA"/>
</dbReference>
<proteinExistence type="predicted"/>
<feature type="transmembrane region" description="Helical" evidence="1">
    <location>
        <begin position="12"/>
        <end position="31"/>
    </location>
</feature>
<evidence type="ECO:0000256" key="1">
    <source>
        <dbReference type="SAM" id="Phobius"/>
    </source>
</evidence>
<dbReference type="PANTHER" id="PTHR34821">
    <property type="entry name" value="INNER MEMBRANE PROTEIN YDCZ"/>
    <property type="match status" value="1"/>
</dbReference>
<organism evidence="2 3">
    <name type="scientific">Actinokineospora terrae</name>
    <dbReference type="NCBI Taxonomy" id="155974"/>
    <lineage>
        <taxon>Bacteria</taxon>
        <taxon>Bacillati</taxon>
        <taxon>Actinomycetota</taxon>
        <taxon>Actinomycetes</taxon>
        <taxon>Pseudonocardiales</taxon>
        <taxon>Pseudonocardiaceae</taxon>
        <taxon>Actinokineospora</taxon>
    </lineage>
</organism>
<name>A0A1H9S442_9PSEU</name>
<dbReference type="STRING" id="155974.SAMN04487818_105248"/>
<dbReference type="Pfam" id="PF04657">
    <property type="entry name" value="DMT_YdcZ"/>
    <property type="match status" value="2"/>
</dbReference>
<sequence>MDLANRPVAARAAAVLVTVLGGVGLATQSRVNGQLGAHLRDGLVAALISFLVGLVILAVGVFVAPKARAAVPKVAQAVRERRLRPWQVLGGAAGAMFVTAQGLTVAALGVAMFTVAAVSGQVLSGLLMDRAGVGPGGPRPITPTRAVGAVLAVVAVTAAVSDEFDSPSRLWLSLIPAAAGLGLGWAQAVNGRVRAACGSVSVATLVNFGVGTAVLALACVVEVLVRGLPAGLPSNPILYVGGALGVIGVSASVFAVRYIGVLMVSLGMISGQIAGAVLFDLTGPGIEPATVVGVVVTLLAAGVASLPSGRPRKEPAAQ</sequence>
<keyword evidence="3" id="KW-1185">Reference proteome</keyword>
<reference evidence="3" key="1">
    <citation type="submission" date="2016-10" db="EMBL/GenBank/DDBJ databases">
        <authorList>
            <person name="Varghese N."/>
            <person name="Submissions S."/>
        </authorList>
    </citation>
    <scope>NUCLEOTIDE SEQUENCE [LARGE SCALE GENOMIC DNA]</scope>
    <source>
        <strain evidence="3">DSM 44260</strain>
    </source>
</reference>
<dbReference type="AlphaFoldDB" id="A0A1H9S442"/>
<accession>A0A1H9S442</accession>